<dbReference type="SUPFAM" id="SSF49764">
    <property type="entry name" value="HSP20-like chaperones"/>
    <property type="match status" value="1"/>
</dbReference>
<evidence type="ECO:0000256" key="2">
    <source>
        <dbReference type="RuleBase" id="RU003616"/>
    </source>
</evidence>
<sequence length="248" mass="26038">MYIQTFNPNQAVALSQGYRAATTAIPVAVRPSPQGNTVVYSFNPALAQGFTFNPMVNPALSLAYNPAMLSSAALANPFLMSTAWANPALTTGMMTPTISPMVSAWNPAASAINPAATAFANPALQQAYINPFLSGQFMMGIPGATIQSSAGLAQMRVDLHETNSDVVVAAELPNVSLNDLNLTVTDDSLSISATAFAGGQVTSLFRTIALPCSIKSEQVEATYSNGILEIRAPKADVATRRRVKINVV</sequence>
<evidence type="ECO:0000313" key="5">
    <source>
        <dbReference type="EMBL" id="RPF46884.1"/>
    </source>
</evidence>
<dbReference type="Gene3D" id="2.60.40.790">
    <property type="match status" value="1"/>
</dbReference>
<gene>
    <name evidence="5" type="ORF">EDD75_1145</name>
</gene>
<evidence type="ECO:0000256" key="1">
    <source>
        <dbReference type="PROSITE-ProRule" id="PRU00285"/>
    </source>
</evidence>
<reference evidence="5 6" key="1">
    <citation type="submission" date="2018-11" db="EMBL/GenBank/DDBJ databases">
        <title>Genomic Encyclopedia of Type Strains, Phase IV (KMG-IV): sequencing the most valuable type-strain genomes for metagenomic binning, comparative biology and taxonomic classification.</title>
        <authorList>
            <person name="Goeker M."/>
        </authorList>
    </citation>
    <scope>NUCLEOTIDE SEQUENCE [LARGE SCALE GENOMIC DNA]</scope>
    <source>
        <strain evidence="5 6">DSM 102936</strain>
    </source>
</reference>
<dbReference type="OrthoDB" id="9811615at2"/>
<evidence type="ECO:0000313" key="6">
    <source>
        <dbReference type="Proteomes" id="UP000282654"/>
    </source>
</evidence>
<dbReference type="Proteomes" id="UP000282654">
    <property type="component" value="Unassembled WGS sequence"/>
</dbReference>
<keyword evidence="6" id="KW-1185">Reference proteome</keyword>
<comment type="caution">
    <text evidence="5">The sequence shown here is derived from an EMBL/GenBank/DDBJ whole genome shotgun (WGS) entry which is preliminary data.</text>
</comment>
<proteinExistence type="inferred from homology"/>
<dbReference type="Pfam" id="PF00011">
    <property type="entry name" value="HSP20"/>
    <property type="match status" value="1"/>
</dbReference>
<accession>A0A3N5APU4</accession>
<protein>
    <submittedName>
        <fullName evidence="5">HSP20 family molecular chaperone IbpA</fullName>
    </submittedName>
</protein>
<feature type="domain" description="SHSP" evidence="3">
    <location>
        <begin position="148"/>
        <end position="248"/>
    </location>
</feature>
<dbReference type="InterPro" id="IPR008978">
    <property type="entry name" value="HSP20-like_chaperone"/>
</dbReference>
<dbReference type="AlphaFoldDB" id="A0A3N5APU4"/>
<evidence type="ECO:0000259" key="3">
    <source>
        <dbReference type="PROSITE" id="PS01031"/>
    </source>
</evidence>
<dbReference type="PROSITE" id="PS51203">
    <property type="entry name" value="CS"/>
    <property type="match status" value="1"/>
</dbReference>
<organism evidence="5 6">
    <name type="scientific">Thermodesulfitimonas autotrophica</name>
    <dbReference type="NCBI Taxonomy" id="1894989"/>
    <lineage>
        <taxon>Bacteria</taxon>
        <taxon>Bacillati</taxon>
        <taxon>Bacillota</taxon>
        <taxon>Clostridia</taxon>
        <taxon>Thermoanaerobacterales</taxon>
        <taxon>Thermoanaerobacteraceae</taxon>
        <taxon>Thermodesulfitimonas</taxon>
    </lineage>
</organism>
<dbReference type="RefSeq" id="WP_123929322.1">
    <property type="nucleotide sequence ID" value="NZ_RKRE01000002.1"/>
</dbReference>
<dbReference type="InterPro" id="IPR002068">
    <property type="entry name" value="A-crystallin/Hsp20_dom"/>
</dbReference>
<evidence type="ECO:0000259" key="4">
    <source>
        <dbReference type="PROSITE" id="PS51203"/>
    </source>
</evidence>
<comment type="similarity">
    <text evidence="1 2">Belongs to the small heat shock protein (HSP20) family.</text>
</comment>
<dbReference type="CDD" id="cd06464">
    <property type="entry name" value="ACD_sHsps-like"/>
    <property type="match status" value="1"/>
</dbReference>
<dbReference type="EMBL" id="RKRE01000002">
    <property type="protein sequence ID" value="RPF46884.1"/>
    <property type="molecule type" value="Genomic_DNA"/>
</dbReference>
<dbReference type="InterPro" id="IPR007052">
    <property type="entry name" value="CS_dom"/>
</dbReference>
<dbReference type="PROSITE" id="PS01031">
    <property type="entry name" value="SHSP"/>
    <property type="match status" value="1"/>
</dbReference>
<name>A0A3N5APU4_9THEO</name>
<feature type="domain" description="CS" evidence="4">
    <location>
        <begin position="152"/>
        <end position="244"/>
    </location>
</feature>